<dbReference type="Pfam" id="PF10363">
    <property type="entry name" value="RTP1_C1"/>
    <property type="match status" value="1"/>
</dbReference>
<name>A0A1A9WK65_9MUSC</name>
<dbReference type="Proteomes" id="UP000091820">
    <property type="component" value="Unassembled WGS sequence"/>
</dbReference>
<comment type="similarity">
    <text evidence="1">Belongs to the Tango6 family.</text>
</comment>
<dbReference type="InterPro" id="IPR016024">
    <property type="entry name" value="ARM-type_fold"/>
</dbReference>
<reference evidence="4" key="1">
    <citation type="submission" date="2014-03" db="EMBL/GenBank/DDBJ databases">
        <authorList>
            <person name="Aksoy S."/>
            <person name="Warren W."/>
            <person name="Wilson R.K."/>
        </authorList>
    </citation>
    <scope>NUCLEOTIDE SEQUENCE [LARGE SCALE GENOMIC DNA]</scope>
    <source>
        <strain evidence="4">IAEA</strain>
    </source>
</reference>
<dbReference type="PANTHER" id="PTHR20959">
    <property type="entry name" value="TRANSPORT AND GOLGI ORGANIZATION PROTEIN 6 FAMILY MEMBER"/>
    <property type="match status" value="1"/>
</dbReference>
<dbReference type="InterPro" id="IPR019451">
    <property type="entry name" value="Rtp1_C1"/>
</dbReference>
<reference evidence="3" key="2">
    <citation type="submission" date="2020-05" db="UniProtKB">
        <authorList>
            <consortium name="EnsemblMetazoa"/>
        </authorList>
    </citation>
    <scope>IDENTIFICATION</scope>
    <source>
        <strain evidence="3">IAEA</strain>
    </source>
</reference>
<dbReference type="InterPro" id="IPR011989">
    <property type="entry name" value="ARM-like"/>
</dbReference>
<evidence type="ECO:0000313" key="3">
    <source>
        <dbReference type="EnsemblMetazoa" id="GBRI022698-PA"/>
    </source>
</evidence>
<sequence length="956" mass="111074">MTSINRYWVLLESMQFSGGDKKEQQKAQYLEESSLQRLSHNVQEFQKFIKLSPGSLVRRLIEDLELKHLLDESDKLLEMDIATLYSFYCIYTLKEIANNVNFDSNAKEDLVAECHKSLFIACIQDLAQWSLQQHLHPNFYEGKHVLFSKCESKETSFKHLEIYVKGFTHIIFIKPLHIGKSLHEPILQYMAGIFSLLMAHEDKEYLMTDQEIINKTACLQRIWLSLSKTLYFRNLMLMKSNQMLSSSGQKILQRQLLIRLWSPGGFIALTFALAESKKEEESLEELISRLVAQPGYSIKAQKSLLKQILNFSQESLDNRELLQYMGVGLLSLRRLYDLNDENKAFVEEWLESQMHILIAPDCNKKDFPIMEWSSFLRLISLLYHLFCTSTVECLPSNLLTPYLSLMLNMFYQVQQHNNTQILQGRLKSIILKCLNNRSTEELHDLIEILTLQKAYPKNWFVLNDCICFQENVLNSQELRIILISDGPQLWEPLPALIIILKSSNFNLLSYNIFLILFRLLPEELIRRNEEKKTINENMELLQPEDLHNILLQEVNTTYAGRLHIIKALESLVQHQPLKSIINENIDELLRCLSDILINFSELSKQLNEMNTSTPLMIVLILIREIMHISTTKTIDDFQKILSKPLHNLYEIIDQQSLKYQILSVLNLLQDRENLNDRYNPLKDQFEEARCLVEAKESYLQVEGIEKLIKLINCRDAYTVSNAHTIVALALNTLKSSESYTFLNCVRLFAALVTIMEAEILDLLSDEYIADCSTLDYRLVIGEVILKVGHELGPLCYKYKAILLNCFMNGCRSPLDEFRFSAFSNLAQLCRILTYQVHHYFQELLHLIDCELTSGKYLPAKRAAVMVLSDLLEGMDNLFDYEEMLLPIYRLLKCLAYSKQSDEKIRLHATNGLKNLSEKCVKLMETITASRLEKEIKIFGVKDKSKCDLKKHILEMN</sequence>
<organism evidence="3 4">
    <name type="scientific">Glossina brevipalpis</name>
    <dbReference type="NCBI Taxonomy" id="37001"/>
    <lineage>
        <taxon>Eukaryota</taxon>
        <taxon>Metazoa</taxon>
        <taxon>Ecdysozoa</taxon>
        <taxon>Arthropoda</taxon>
        <taxon>Hexapoda</taxon>
        <taxon>Insecta</taxon>
        <taxon>Pterygota</taxon>
        <taxon>Neoptera</taxon>
        <taxon>Endopterygota</taxon>
        <taxon>Diptera</taxon>
        <taxon>Brachycera</taxon>
        <taxon>Muscomorpha</taxon>
        <taxon>Hippoboscoidea</taxon>
        <taxon>Glossinidae</taxon>
        <taxon>Glossina</taxon>
    </lineage>
</organism>
<dbReference type="VEuPathDB" id="VectorBase:GBRI022698"/>
<evidence type="ECO:0000259" key="2">
    <source>
        <dbReference type="Pfam" id="PF10363"/>
    </source>
</evidence>
<evidence type="ECO:0000256" key="1">
    <source>
        <dbReference type="ARBA" id="ARBA00005724"/>
    </source>
</evidence>
<accession>A0A1A9WK65</accession>
<dbReference type="InterPro" id="IPR039600">
    <property type="entry name" value="TANGO6/Rtp1"/>
</dbReference>
<dbReference type="PANTHER" id="PTHR20959:SF1">
    <property type="entry name" value="TRANSPORT AND GOLGI ORGANIZATION PROTEIN 6 HOMOLOG"/>
    <property type="match status" value="1"/>
</dbReference>
<dbReference type="AlphaFoldDB" id="A0A1A9WK65"/>
<dbReference type="EnsemblMetazoa" id="GBRI022698-RA">
    <property type="protein sequence ID" value="GBRI022698-PA"/>
    <property type="gene ID" value="GBRI022698"/>
</dbReference>
<protein>
    <recommendedName>
        <fullName evidence="2">RNA polymerase II assembly factor Rtp1 C-terminal domain-containing protein</fullName>
    </recommendedName>
</protein>
<dbReference type="GO" id="GO:0009306">
    <property type="term" value="P:protein secretion"/>
    <property type="evidence" value="ECO:0007669"/>
    <property type="project" value="TreeGrafter"/>
</dbReference>
<feature type="domain" description="RNA polymerase II assembly factor Rtp1 C-terminal" evidence="2">
    <location>
        <begin position="691"/>
        <end position="793"/>
    </location>
</feature>
<proteinExistence type="inferred from homology"/>
<evidence type="ECO:0000313" key="4">
    <source>
        <dbReference type="Proteomes" id="UP000091820"/>
    </source>
</evidence>
<dbReference type="SUPFAM" id="SSF48371">
    <property type="entry name" value="ARM repeat"/>
    <property type="match status" value="1"/>
</dbReference>
<keyword evidence="4" id="KW-1185">Reference proteome</keyword>
<dbReference type="Gene3D" id="1.25.10.10">
    <property type="entry name" value="Leucine-rich Repeat Variant"/>
    <property type="match status" value="1"/>
</dbReference>